<sequence>MEENYRTIESDQLHEAWSFLNEYYDFRRLACRRRKVEEQLRNANISLTYVPWKLMVRTVLCDNLFGDEQLKEMNASTTECCTEVDIALSQTVINDLLGDDEENTNNLTETWIEIDELKQSFQRAVDHIPINRKARMEMMHRILGYPTGYSEEEMVDSNNNLSLDLTRVLPIDEQNQMHTGDLIEFGGNRLHDAFYIYRLPQKGIWSQIQQMWSKHQITNFVFNETETSTEEIILVPAKDEYGYGVPYLFATRPTELLPDGALYKYIDINCPLIAMHTQNLTIALVQKHLNERLNKPQYQDKYMGEEMSIELDRFPQEYVAIVHIDGQTTDNVVWTRLMHYNGKEGARDLNDNFEIFCSRRILEAEQQYRQKQSHT</sequence>
<dbReference type="OrthoDB" id="9981912at2759"/>
<evidence type="ECO:0000313" key="2">
    <source>
        <dbReference type="EMBL" id="CAF1236985.1"/>
    </source>
</evidence>
<dbReference type="Proteomes" id="UP000663832">
    <property type="component" value="Unassembled WGS sequence"/>
</dbReference>
<evidence type="ECO:0000313" key="3">
    <source>
        <dbReference type="Proteomes" id="UP000663832"/>
    </source>
</evidence>
<gene>
    <name evidence="1" type="ORF">BJG266_LOCUS6306</name>
    <name evidence="2" type="ORF">QVE165_LOCUS27755</name>
</gene>
<organism evidence="2 3">
    <name type="scientific">Adineta steineri</name>
    <dbReference type="NCBI Taxonomy" id="433720"/>
    <lineage>
        <taxon>Eukaryota</taxon>
        <taxon>Metazoa</taxon>
        <taxon>Spiralia</taxon>
        <taxon>Gnathifera</taxon>
        <taxon>Rotifera</taxon>
        <taxon>Eurotatoria</taxon>
        <taxon>Bdelloidea</taxon>
        <taxon>Adinetida</taxon>
        <taxon>Adinetidae</taxon>
        <taxon>Adineta</taxon>
    </lineage>
</organism>
<keyword evidence="3" id="KW-1185">Reference proteome</keyword>
<dbReference type="EMBL" id="CAJNOI010000018">
    <property type="protein sequence ID" value="CAF0821871.1"/>
    <property type="molecule type" value="Genomic_DNA"/>
</dbReference>
<dbReference type="AlphaFoldDB" id="A0A814Z2I0"/>
<dbReference type="Proteomes" id="UP000663877">
    <property type="component" value="Unassembled WGS sequence"/>
</dbReference>
<dbReference type="EMBL" id="CAJNOM010000212">
    <property type="protein sequence ID" value="CAF1236985.1"/>
    <property type="molecule type" value="Genomic_DNA"/>
</dbReference>
<evidence type="ECO:0000313" key="1">
    <source>
        <dbReference type="EMBL" id="CAF0821871.1"/>
    </source>
</evidence>
<accession>A0A814Z2I0</accession>
<name>A0A814Z2I0_9BILA</name>
<comment type="caution">
    <text evidence="2">The sequence shown here is derived from an EMBL/GenBank/DDBJ whole genome shotgun (WGS) entry which is preliminary data.</text>
</comment>
<proteinExistence type="predicted"/>
<reference evidence="2" key="1">
    <citation type="submission" date="2021-02" db="EMBL/GenBank/DDBJ databases">
        <authorList>
            <person name="Nowell W R."/>
        </authorList>
    </citation>
    <scope>NUCLEOTIDE SEQUENCE</scope>
</reference>
<protein>
    <submittedName>
        <fullName evidence="2">Uncharacterized protein</fullName>
    </submittedName>
</protein>